<name>A0ABQ6II52_9MICO</name>
<dbReference type="Proteomes" id="UP001157125">
    <property type="component" value="Unassembled WGS sequence"/>
</dbReference>
<proteinExistence type="predicted"/>
<dbReference type="InterPro" id="IPR024524">
    <property type="entry name" value="DUF3800"/>
</dbReference>
<dbReference type="Pfam" id="PF12686">
    <property type="entry name" value="DUF3800"/>
    <property type="match status" value="1"/>
</dbReference>
<dbReference type="EMBL" id="BSUN01000001">
    <property type="protein sequence ID" value="GMA36842.1"/>
    <property type="molecule type" value="Genomic_DNA"/>
</dbReference>
<evidence type="ECO:0000313" key="2">
    <source>
        <dbReference type="Proteomes" id="UP001157125"/>
    </source>
</evidence>
<dbReference type="RefSeq" id="WP_284328793.1">
    <property type="nucleotide sequence ID" value="NZ_BSUN01000001.1"/>
</dbReference>
<reference evidence="2" key="1">
    <citation type="journal article" date="2019" name="Int. J. Syst. Evol. Microbiol.">
        <title>The Global Catalogue of Microorganisms (GCM) 10K type strain sequencing project: providing services to taxonomists for standard genome sequencing and annotation.</title>
        <authorList>
            <consortium name="The Broad Institute Genomics Platform"/>
            <consortium name="The Broad Institute Genome Sequencing Center for Infectious Disease"/>
            <person name="Wu L."/>
            <person name="Ma J."/>
        </authorList>
    </citation>
    <scope>NUCLEOTIDE SEQUENCE [LARGE SCALE GENOMIC DNA]</scope>
    <source>
        <strain evidence="2">NBRC 112299</strain>
    </source>
</reference>
<evidence type="ECO:0000313" key="1">
    <source>
        <dbReference type="EMBL" id="GMA36842.1"/>
    </source>
</evidence>
<keyword evidence="2" id="KW-1185">Reference proteome</keyword>
<protein>
    <recommendedName>
        <fullName evidence="3">DUF3800 domain-containing protein</fullName>
    </recommendedName>
</protein>
<accession>A0ABQ6II52</accession>
<sequence>MSLRKEFYRDHQVPPSAELHATKYVNGRTSITTAFSDDLEERKALGRAIAERCLETLASQPAISTGAVYRRTEAKGRDYHRERGDVYRNLVHRWDAEHRAADTYALVSMDGDGSDATYLNAHRSLPLDTRHVIEDPMMHDSKSSQWVQMADLVAYSVFTHLNRHPNNEFGWDWYERYIQPSDVNGGPLLL</sequence>
<comment type="caution">
    <text evidence="1">The sequence shown here is derived from an EMBL/GenBank/DDBJ whole genome shotgun (WGS) entry which is preliminary data.</text>
</comment>
<organism evidence="1 2">
    <name type="scientific">Demequina litorisediminis</name>
    <dbReference type="NCBI Taxonomy" id="1849022"/>
    <lineage>
        <taxon>Bacteria</taxon>
        <taxon>Bacillati</taxon>
        <taxon>Actinomycetota</taxon>
        <taxon>Actinomycetes</taxon>
        <taxon>Micrococcales</taxon>
        <taxon>Demequinaceae</taxon>
        <taxon>Demequina</taxon>
    </lineage>
</organism>
<evidence type="ECO:0008006" key="3">
    <source>
        <dbReference type="Google" id="ProtNLM"/>
    </source>
</evidence>
<gene>
    <name evidence="1" type="ORF">GCM10025876_30460</name>
</gene>